<dbReference type="InterPro" id="IPR006638">
    <property type="entry name" value="Elp3/MiaA/NifB-like_rSAM"/>
</dbReference>
<evidence type="ECO:0000313" key="8">
    <source>
        <dbReference type="EMBL" id="WSC15120.1"/>
    </source>
</evidence>
<dbReference type="EMBL" id="CP109114">
    <property type="protein sequence ID" value="WSC15120.1"/>
    <property type="molecule type" value="Genomic_DNA"/>
</dbReference>
<keyword evidence="4" id="KW-0408">Iron</keyword>
<dbReference type="PROSITE" id="PS51918">
    <property type="entry name" value="RADICAL_SAM"/>
    <property type="match status" value="1"/>
</dbReference>
<dbReference type="CDD" id="cd01335">
    <property type="entry name" value="Radical_SAM"/>
    <property type="match status" value="1"/>
</dbReference>
<dbReference type="InterPro" id="IPR006158">
    <property type="entry name" value="Cobalamin-bd"/>
</dbReference>
<evidence type="ECO:0000256" key="5">
    <source>
        <dbReference type="ARBA" id="ARBA00023014"/>
    </source>
</evidence>
<dbReference type="InterPro" id="IPR058240">
    <property type="entry name" value="rSAM_sf"/>
</dbReference>
<keyword evidence="3" id="KW-0479">Metal-binding</keyword>
<organism evidence="8 9">
    <name type="scientific">Streptomyces brevispora</name>
    <dbReference type="NCBI Taxonomy" id="887462"/>
    <lineage>
        <taxon>Bacteria</taxon>
        <taxon>Bacillati</taxon>
        <taxon>Actinomycetota</taxon>
        <taxon>Actinomycetes</taxon>
        <taxon>Kitasatosporales</taxon>
        <taxon>Streptomycetaceae</taxon>
        <taxon>Streptomyces</taxon>
    </lineage>
</organism>
<evidence type="ECO:0000313" key="9">
    <source>
        <dbReference type="Proteomes" id="UP001330827"/>
    </source>
</evidence>
<proteinExistence type="predicted"/>
<dbReference type="Proteomes" id="UP001330827">
    <property type="component" value="Chromosome"/>
</dbReference>
<evidence type="ECO:0000259" key="7">
    <source>
        <dbReference type="PROSITE" id="PS51918"/>
    </source>
</evidence>
<dbReference type="SFLD" id="SFLDG01082">
    <property type="entry name" value="B12-binding_domain_containing"/>
    <property type="match status" value="1"/>
</dbReference>
<dbReference type="Gene3D" id="3.20.20.70">
    <property type="entry name" value="Aldolase class I"/>
    <property type="match status" value="1"/>
</dbReference>
<comment type="cofactor">
    <cofactor evidence="1">
        <name>[4Fe-4S] cluster</name>
        <dbReference type="ChEBI" id="CHEBI:49883"/>
    </cofactor>
</comment>
<dbReference type="SUPFAM" id="SSF102114">
    <property type="entry name" value="Radical SAM enzymes"/>
    <property type="match status" value="1"/>
</dbReference>
<keyword evidence="5" id="KW-0411">Iron-sulfur</keyword>
<evidence type="ECO:0000259" key="6">
    <source>
        <dbReference type="PROSITE" id="PS51332"/>
    </source>
</evidence>
<keyword evidence="2" id="KW-0949">S-adenosyl-L-methionine</keyword>
<evidence type="ECO:0000256" key="3">
    <source>
        <dbReference type="ARBA" id="ARBA00022723"/>
    </source>
</evidence>
<evidence type="ECO:0000256" key="1">
    <source>
        <dbReference type="ARBA" id="ARBA00001966"/>
    </source>
</evidence>
<evidence type="ECO:0000256" key="2">
    <source>
        <dbReference type="ARBA" id="ARBA00022691"/>
    </source>
</evidence>
<dbReference type="PROSITE" id="PS51332">
    <property type="entry name" value="B12_BINDING"/>
    <property type="match status" value="1"/>
</dbReference>
<dbReference type="PANTHER" id="PTHR43409">
    <property type="entry name" value="ANAEROBIC MAGNESIUM-PROTOPORPHYRIN IX MONOMETHYL ESTER CYCLASE-RELATED"/>
    <property type="match status" value="1"/>
</dbReference>
<dbReference type="Pfam" id="PF02310">
    <property type="entry name" value="B12-binding"/>
    <property type="match status" value="1"/>
</dbReference>
<dbReference type="InterPro" id="IPR013785">
    <property type="entry name" value="Aldolase_TIM"/>
</dbReference>
<dbReference type="InterPro" id="IPR051198">
    <property type="entry name" value="BchE-like"/>
</dbReference>
<protein>
    <submittedName>
        <fullName evidence="8">Cobalamin-dependent protein</fullName>
    </submittedName>
</protein>
<reference evidence="8 9" key="1">
    <citation type="submission" date="2022-10" db="EMBL/GenBank/DDBJ databases">
        <title>The complete genomes of actinobacterial strains from the NBC collection.</title>
        <authorList>
            <person name="Joergensen T.S."/>
            <person name="Alvarez Arevalo M."/>
            <person name="Sterndorff E.B."/>
            <person name="Faurdal D."/>
            <person name="Vuksanovic O."/>
            <person name="Mourched A.-S."/>
            <person name="Charusanti P."/>
            <person name="Shaw S."/>
            <person name="Blin K."/>
            <person name="Weber T."/>
        </authorList>
    </citation>
    <scope>NUCLEOTIDE SEQUENCE [LARGE SCALE GENOMIC DNA]</scope>
    <source>
        <strain evidence="8 9">NBC 01769</strain>
    </source>
</reference>
<sequence>MPMKVQRVLLVNAGNDSDVSSIANDGTFPALGVVSLATVLRRDHPFLEVIALDGQITPMNEIEQLIRDFEPDVLGIDVLATSYRNTLRLAEAGKNAGAITILGNDHAAAMARQILQHRDAVDYVCAADVGEFALSAFVSALNGELALRAVPELLYRTSDGIAHNRLPEIPVDRIKSGGGALGSAVLDAIPVPDRSLMLDSNWAQYLRNYLDRYGGMHTGEEVTGVTTMNRARGCARVKAPCHFCGIMDLSLRFSSPEMFWDDVRAAQEQIAASIFYEAFDSMSSSPRWVSSLADAKPDDIGDPKFFVYTQAAETAPRLVSLYQQLGVYRVNMGLESGDTRMLKLLKGPRDSLENNQRACRLFKEAGILIHGSLVLGGPGENYESLQNTIDFSRWLIDNEMMASLEAGPLYPDFGALTGRWLMNPNLAREAAKEKGFEILDEGLLDSMPSKYGSTDFVDFDEISQDWCKIFSHASWEDQIAATHTIRSYAERCGTNTGSGRVTHTQLGSS</sequence>
<keyword evidence="9" id="KW-1185">Reference proteome</keyword>
<dbReference type="PANTHER" id="PTHR43409:SF7">
    <property type="entry name" value="BLL1977 PROTEIN"/>
    <property type="match status" value="1"/>
</dbReference>
<gene>
    <name evidence="8" type="ORF">OIE64_21305</name>
</gene>
<dbReference type="SFLD" id="SFLDS00029">
    <property type="entry name" value="Radical_SAM"/>
    <property type="match status" value="1"/>
</dbReference>
<name>A0ABZ1G5P7_9ACTN</name>
<dbReference type="CDD" id="cd02068">
    <property type="entry name" value="radical_SAM_B12_BD"/>
    <property type="match status" value="1"/>
</dbReference>
<evidence type="ECO:0000256" key="4">
    <source>
        <dbReference type="ARBA" id="ARBA00023004"/>
    </source>
</evidence>
<accession>A0ABZ1G5P7</accession>
<dbReference type="Pfam" id="PF04055">
    <property type="entry name" value="Radical_SAM"/>
    <property type="match status" value="1"/>
</dbReference>
<dbReference type="InterPro" id="IPR007197">
    <property type="entry name" value="rSAM"/>
</dbReference>
<dbReference type="SMART" id="SM00729">
    <property type="entry name" value="Elp3"/>
    <property type="match status" value="1"/>
</dbReference>
<dbReference type="Gene3D" id="3.40.50.280">
    <property type="entry name" value="Cobalamin-binding domain"/>
    <property type="match status" value="1"/>
</dbReference>
<feature type="domain" description="Radical SAM core" evidence="7">
    <location>
        <begin position="217"/>
        <end position="433"/>
    </location>
</feature>
<feature type="domain" description="B12-binding" evidence="6">
    <location>
        <begin position="14"/>
        <end position="148"/>
    </location>
</feature>
<dbReference type="RefSeq" id="WP_326594084.1">
    <property type="nucleotide sequence ID" value="NZ_CP109114.1"/>
</dbReference>